<dbReference type="RefSeq" id="WP_381806760.1">
    <property type="nucleotide sequence ID" value="NZ_JBHYTS010000020.1"/>
</dbReference>
<name>A0ABW6H5G3_9ACTN</name>
<reference evidence="2 3" key="1">
    <citation type="submission" date="2024-09" db="EMBL/GenBank/DDBJ databases">
        <title>The Natural Products Discovery Center: Release of the First 8490 Sequenced Strains for Exploring Actinobacteria Biosynthetic Diversity.</title>
        <authorList>
            <person name="Kalkreuter E."/>
            <person name="Kautsar S.A."/>
            <person name="Yang D."/>
            <person name="Bader C.D."/>
            <person name="Teijaro C.N."/>
            <person name="Fluegel L."/>
            <person name="Davis C.M."/>
            <person name="Simpson J.R."/>
            <person name="Lauterbach L."/>
            <person name="Steele A.D."/>
            <person name="Gui C."/>
            <person name="Meng S."/>
            <person name="Li G."/>
            <person name="Viehrig K."/>
            <person name="Ye F."/>
            <person name="Su P."/>
            <person name="Kiefer A.F."/>
            <person name="Nichols A."/>
            <person name="Cepeda A.J."/>
            <person name="Yan W."/>
            <person name="Fan B."/>
            <person name="Jiang Y."/>
            <person name="Adhikari A."/>
            <person name="Zheng C.-J."/>
            <person name="Schuster L."/>
            <person name="Cowan T.M."/>
            <person name="Smanski M.J."/>
            <person name="Chevrette M.G."/>
            <person name="De Carvalho L.P.S."/>
            <person name="Shen B."/>
        </authorList>
    </citation>
    <scope>NUCLEOTIDE SEQUENCE [LARGE SCALE GENOMIC DNA]</scope>
    <source>
        <strain evidence="2 3">NPDC059500</strain>
    </source>
</reference>
<evidence type="ECO:0000256" key="1">
    <source>
        <dbReference type="SAM" id="MobiDB-lite"/>
    </source>
</evidence>
<proteinExistence type="predicted"/>
<evidence type="ECO:0000313" key="2">
    <source>
        <dbReference type="EMBL" id="MFE1751862.1"/>
    </source>
</evidence>
<keyword evidence="3" id="KW-1185">Reference proteome</keyword>
<protein>
    <submittedName>
        <fullName evidence="2">Uncharacterized protein</fullName>
    </submittedName>
</protein>
<sequence>MLSAPPAVLPAACNALASTPQREAARREAAEENVNPCPVRCLLHRPVRLGRALFAVPGFLLHAVALHAGLMAAGMAGLITAPGPGGQVSAIPWTGGPTGCGADVPVTAAGAPPSRATPGPRRAAVLATATGRLAISRPGLPGNGAGGRGRRAEAVRTVEDEAARGG</sequence>
<accession>A0ABW6H5G3</accession>
<organism evidence="2 3">
    <name type="scientific">Streptomyces anandii</name>
    <dbReference type="NCBI Taxonomy" id="285454"/>
    <lineage>
        <taxon>Bacteria</taxon>
        <taxon>Bacillati</taxon>
        <taxon>Actinomycetota</taxon>
        <taxon>Actinomycetes</taxon>
        <taxon>Kitasatosporales</taxon>
        <taxon>Streptomycetaceae</taxon>
        <taxon>Streptomyces</taxon>
    </lineage>
</organism>
<gene>
    <name evidence="2" type="ORF">ACFW88_15200</name>
</gene>
<dbReference type="Proteomes" id="UP001599756">
    <property type="component" value="Unassembled WGS sequence"/>
</dbReference>
<comment type="caution">
    <text evidence="2">The sequence shown here is derived from an EMBL/GenBank/DDBJ whole genome shotgun (WGS) entry which is preliminary data.</text>
</comment>
<feature type="compositionally biased region" description="Basic and acidic residues" evidence="1">
    <location>
        <begin position="150"/>
        <end position="166"/>
    </location>
</feature>
<feature type="region of interest" description="Disordered" evidence="1">
    <location>
        <begin position="136"/>
        <end position="166"/>
    </location>
</feature>
<dbReference type="EMBL" id="JBHYTS010000020">
    <property type="protein sequence ID" value="MFE1751862.1"/>
    <property type="molecule type" value="Genomic_DNA"/>
</dbReference>
<evidence type="ECO:0000313" key="3">
    <source>
        <dbReference type="Proteomes" id="UP001599756"/>
    </source>
</evidence>